<proteinExistence type="predicted"/>
<name>A0ABW8IQM2_9GAMM</name>
<keyword evidence="1" id="KW-1133">Transmembrane helix</keyword>
<evidence type="ECO:0000256" key="1">
    <source>
        <dbReference type="SAM" id="Phobius"/>
    </source>
</evidence>
<protein>
    <submittedName>
        <fullName evidence="2">DUF3311 domain-containing protein</fullName>
    </submittedName>
</protein>
<keyword evidence="1" id="KW-0812">Transmembrane</keyword>
<dbReference type="Pfam" id="PF11755">
    <property type="entry name" value="DUF3311"/>
    <property type="match status" value="1"/>
</dbReference>
<feature type="transmembrane region" description="Helical" evidence="1">
    <location>
        <begin position="41"/>
        <end position="60"/>
    </location>
</feature>
<evidence type="ECO:0000313" key="2">
    <source>
        <dbReference type="EMBL" id="MFK2872241.1"/>
    </source>
</evidence>
<comment type="caution">
    <text evidence="2">The sequence shown here is derived from an EMBL/GenBank/DDBJ whole genome shotgun (WGS) entry which is preliminary data.</text>
</comment>
<gene>
    <name evidence="2" type="ORF">ISP13_01760</name>
</gene>
<dbReference type="Proteomes" id="UP001620405">
    <property type="component" value="Unassembled WGS sequence"/>
</dbReference>
<keyword evidence="1" id="KW-0472">Membrane</keyword>
<evidence type="ECO:0000313" key="3">
    <source>
        <dbReference type="Proteomes" id="UP001620405"/>
    </source>
</evidence>
<sequence length="67" mass="7876">MNTNHVRPRPILLLLLVPFLGLLDVSLYNVAEPTLFGFPFFYWYQLLWVPITVLLIWVVYQGTSHDD</sequence>
<dbReference type="InterPro" id="IPR021741">
    <property type="entry name" value="DUF3311"/>
</dbReference>
<dbReference type="EMBL" id="JADIKG010000009">
    <property type="protein sequence ID" value="MFK2872241.1"/>
    <property type="molecule type" value="Genomic_DNA"/>
</dbReference>
<organism evidence="2 3">
    <name type="scientific">Dyella lipolytica</name>
    <dbReference type="NCBI Taxonomy" id="1867835"/>
    <lineage>
        <taxon>Bacteria</taxon>
        <taxon>Pseudomonadati</taxon>
        <taxon>Pseudomonadota</taxon>
        <taxon>Gammaproteobacteria</taxon>
        <taxon>Lysobacterales</taxon>
        <taxon>Rhodanobacteraceae</taxon>
        <taxon>Dyella</taxon>
    </lineage>
</organism>
<accession>A0ABW8IQM2</accession>
<reference evidence="2 3" key="1">
    <citation type="submission" date="2020-10" db="EMBL/GenBank/DDBJ databases">
        <title>Phylogeny of dyella-like bacteria.</title>
        <authorList>
            <person name="Fu J."/>
        </authorList>
    </citation>
    <scope>NUCLEOTIDE SEQUENCE [LARGE SCALE GENOMIC DNA]</scope>
    <source>
        <strain evidence="2 3">DHOB07</strain>
    </source>
</reference>
<keyword evidence="3" id="KW-1185">Reference proteome</keyword>
<dbReference type="RefSeq" id="WP_284399329.1">
    <property type="nucleotide sequence ID" value="NZ_BSNQ01000003.1"/>
</dbReference>